<evidence type="ECO:0000313" key="3">
    <source>
        <dbReference type="Proteomes" id="UP000321419"/>
    </source>
</evidence>
<gene>
    <name evidence="2" type="ORF">PES01_14680</name>
</gene>
<evidence type="ECO:0000259" key="1">
    <source>
        <dbReference type="Pfam" id="PF07045"/>
    </source>
</evidence>
<dbReference type="SUPFAM" id="SSF54909">
    <property type="entry name" value="Dimeric alpha+beta barrel"/>
    <property type="match status" value="1"/>
</dbReference>
<proteinExistence type="predicted"/>
<evidence type="ECO:0000313" key="2">
    <source>
        <dbReference type="EMBL" id="GEK54623.1"/>
    </source>
</evidence>
<feature type="domain" description="DUF1330" evidence="1">
    <location>
        <begin position="2"/>
        <end position="94"/>
    </location>
</feature>
<dbReference type="EMBL" id="BJUM01000012">
    <property type="protein sequence ID" value="GEK54623.1"/>
    <property type="molecule type" value="Genomic_DNA"/>
</dbReference>
<reference evidence="2 3" key="1">
    <citation type="submission" date="2019-07" db="EMBL/GenBank/DDBJ databases">
        <title>Whole genome shotgun sequence of Pseudoalteromonas espejiana NBRC 102222.</title>
        <authorList>
            <person name="Hosoyama A."/>
            <person name="Uohara A."/>
            <person name="Ohji S."/>
            <person name="Ichikawa N."/>
        </authorList>
    </citation>
    <scope>NUCLEOTIDE SEQUENCE [LARGE SCALE GENOMIC DNA]</scope>
    <source>
        <strain evidence="2 3">NBRC 102222</strain>
    </source>
</reference>
<dbReference type="RefSeq" id="WP_089349421.1">
    <property type="nucleotide sequence ID" value="NZ_BJUM01000012.1"/>
</dbReference>
<comment type="caution">
    <text evidence="2">The sequence shown here is derived from an EMBL/GenBank/DDBJ whole genome shotgun (WGS) entry which is preliminary data.</text>
</comment>
<dbReference type="InterPro" id="IPR010753">
    <property type="entry name" value="DUF1330"/>
</dbReference>
<dbReference type="AlphaFoldDB" id="A0A510XUD2"/>
<accession>A0A510XUD2</accession>
<dbReference type="PANTHER" id="PTHR41521:SF4">
    <property type="entry name" value="BLR0684 PROTEIN"/>
    <property type="match status" value="1"/>
</dbReference>
<keyword evidence="3" id="KW-1185">Reference proteome</keyword>
<dbReference type="PANTHER" id="PTHR41521">
    <property type="match status" value="1"/>
</dbReference>
<sequence length="101" mass="11644">MSAYFIFNHKVTDSNKLNNQYLPQSIETFNGFDMKILVVDQNIDVIEGDTKNDRTVVLKFKTREQALGWYNSDAYQKIVHLRHEATNGTAVLCDEFDINAL</sequence>
<dbReference type="OrthoDB" id="9806380at2"/>
<name>A0A510XUD2_9GAMM</name>
<dbReference type="Gene3D" id="3.30.70.100">
    <property type="match status" value="1"/>
</dbReference>
<organism evidence="2 3">
    <name type="scientific">Pseudoalteromonas espejiana</name>
    <dbReference type="NCBI Taxonomy" id="28107"/>
    <lineage>
        <taxon>Bacteria</taxon>
        <taxon>Pseudomonadati</taxon>
        <taxon>Pseudomonadota</taxon>
        <taxon>Gammaproteobacteria</taxon>
        <taxon>Alteromonadales</taxon>
        <taxon>Pseudoalteromonadaceae</taxon>
        <taxon>Pseudoalteromonas</taxon>
    </lineage>
</organism>
<dbReference type="Proteomes" id="UP000321419">
    <property type="component" value="Unassembled WGS sequence"/>
</dbReference>
<protein>
    <recommendedName>
        <fullName evidence="1">DUF1330 domain-containing protein</fullName>
    </recommendedName>
</protein>
<dbReference type="Pfam" id="PF07045">
    <property type="entry name" value="DUF1330"/>
    <property type="match status" value="1"/>
</dbReference>
<dbReference type="InterPro" id="IPR011008">
    <property type="entry name" value="Dimeric_a/b-barrel"/>
</dbReference>